<dbReference type="Gene3D" id="3.40.50.2300">
    <property type="match status" value="1"/>
</dbReference>
<dbReference type="InterPro" id="IPR001789">
    <property type="entry name" value="Sig_transdc_resp-reg_receiver"/>
</dbReference>
<reference evidence="4 5" key="1">
    <citation type="submission" date="2016-06" db="EMBL/GenBank/DDBJ databases">
        <title>Complete genome sequence of a deep-branching marine Gamma Proteobacterium Woeseia oceani type strain XK5.</title>
        <authorList>
            <person name="Mu D."/>
            <person name="Du Z."/>
        </authorList>
    </citation>
    <scope>NUCLEOTIDE SEQUENCE [LARGE SCALE GENOMIC DNA]</scope>
    <source>
        <strain evidence="4 5">XK5</strain>
    </source>
</reference>
<sequence length="124" mass="13675">MSSVAEKIERILIVEDDPGAREATGLYLEFCGYDVVTAPNAKVAYAEVQRQAPNLLICDWQLGAGETGVAVARRIQEQFGIPVIFMTAYPLDELYAETDGIDVFRYLRKPLSLGDLAKAIEAIH</sequence>
<evidence type="ECO:0000256" key="1">
    <source>
        <dbReference type="ARBA" id="ARBA00022553"/>
    </source>
</evidence>
<dbReference type="OrthoDB" id="9784719at2"/>
<dbReference type="AlphaFoldDB" id="A0A193LJJ5"/>
<dbReference type="PANTHER" id="PTHR44591">
    <property type="entry name" value="STRESS RESPONSE REGULATOR PROTEIN 1"/>
    <property type="match status" value="1"/>
</dbReference>
<protein>
    <recommendedName>
        <fullName evidence="3">Response regulatory domain-containing protein</fullName>
    </recommendedName>
</protein>
<dbReference type="PROSITE" id="PS50110">
    <property type="entry name" value="RESPONSE_REGULATORY"/>
    <property type="match status" value="1"/>
</dbReference>
<proteinExistence type="predicted"/>
<evidence type="ECO:0000313" key="5">
    <source>
        <dbReference type="Proteomes" id="UP000092695"/>
    </source>
</evidence>
<dbReference type="Proteomes" id="UP000092695">
    <property type="component" value="Chromosome"/>
</dbReference>
<dbReference type="PANTHER" id="PTHR44591:SF3">
    <property type="entry name" value="RESPONSE REGULATORY DOMAIN-CONTAINING PROTEIN"/>
    <property type="match status" value="1"/>
</dbReference>
<gene>
    <name evidence="4" type="ORF">BA177_17275</name>
</gene>
<name>A0A193LJJ5_9GAMM</name>
<evidence type="ECO:0000256" key="2">
    <source>
        <dbReference type="PROSITE-ProRule" id="PRU00169"/>
    </source>
</evidence>
<dbReference type="KEGG" id="woc:BA177_17275"/>
<keyword evidence="1 2" id="KW-0597">Phosphoprotein</keyword>
<feature type="modified residue" description="4-aspartylphosphate" evidence="2">
    <location>
        <position position="59"/>
    </location>
</feature>
<dbReference type="InterPro" id="IPR050595">
    <property type="entry name" value="Bact_response_regulator"/>
</dbReference>
<organism evidence="4 5">
    <name type="scientific">Woeseia oceani</name>
    <dbReference type="NCBI Taxonomy" id="1548547"/>
    <lineage>
        <taxon>Bacteria</taxon>
        <taxon>Pseudomonadati</taxon>
        <taxon>Pseudomonadota</taxon>
        <taxon>Gammaproteobacteria</taxon>
        <taxon>Woeseiales</taxon>
        <taxon>Woeseiaceae</taxon>
        <taxon>Woeseia</taxon>
    </lineage>
</organism>
<dbReference type="SMART" id="SM00448">
    <property type="entry name" value="REC"/>
    <property type="match status" value="1"/>
</dbReference>
<keyword evidence="5" id="KW-1185">Reference proteome</keyword>
<evidence type="ECO:0000259" key="3">
    <source>
        <dbReference type="PROSITE" id="PS50110"/>
    </source>
</evidence>
<dbReference type="EMBL" id="CP016268">
    <property type="protein sequence ID" value="ANO52710.1"/>
    <property type="molecule type" value="Genomic_DNA"/>
</dbReference>
<dbReference type="Pfam" id="PF00072">
    <property type="entry name" value="Response_reg"/>
    <property type="match status" value="1"/>
</dbReference>
<dbReference type="STRING" id="1548547.BA177_17275"/>
<dbReference type="SUPFAM" id="SSF52172">
    <property type="entry name" value="CheY-like"/>
    <property type="match status" value="1"/>
</dbReference>
<dbReference type="RefSeq" id="WP_068618300.1">
    <property type="nucleotide sequence ID" value="NZ_CP016268.1"/>
</dbReference>
<dbReference type="InterPro" id="IPR011006">
    <property type="entry name" value="CheY-like_superfamily"/>
</dbReference>
<dbReference type="GO" id="GO:0000160">
    <property type="term" value="P:phosphorelay signal transduction system"/>
    <property type="evidence" value="ECO:0007669"/>
    <property type="project" value="InterPro"/>
</dbReference>
<feature type="domain" description="Response regulatory" evidence="3">
    <location>
        <begin position="10"/>
        <end position="124"/>
    </location>
</feature>
<evidence type="ECO:0000313" key="4">
    <source>
        <dbReference type="EMBL" id="ANO52710.1"/>
    </source>
</evidence>
<accession>A0A193LJJ5</accession>